<dbReference type="Proteomes" id="UP000388235">
    <property type="component" value="Chromosome"/>
</dbReference>
<keyword evidence="1" id="KW-0732">Signal</keyword>
<dbReference type="InterPro" id="IPR010869">
    <property type="entry name" value="DUF1501"/>
</dbReference>
<evidence type="ECO:0000313" key="3">
    <source>
        <dbReference type="Proteomes" id="UP000388235"/>
    </source>
</evidence>
<evidence type="ECO:0000313" key="2">
    <source>
        <dbReference type="EMBL" id="QGG79058.1"/>
    </source>
</evidence>
<dbReference type="OrthoDB" id="9779968at2"/>
<feature type="chain" id="PRO_5024461420" evidence="1">
    <location>
        <begin position="25"/>
        <end position="386"/>
    </location>
</feature>
<accession>A0A5Q2Q5X4</accession>
<evidence type="ECO:0000256" key="1">
    <source>
        <dbReference type="SAM" id="SignalP"/>
    </source>
</evidence>
<dbReference type="PANTHER" id="PTHR43737">
    <property type="entry name" value="BLL7424 PROTEIN"/>
    <property type="match status" value="1"/>
</dbReference>
<dbReference type="RefSeq" id="WP_153712562.1">
    <property type="nucleotide sequence ID" value="NZ_CP045871.1"/>
</dbReference>
<dbReference type="PANTHER" id="PTHR43737:SF1">
    <property type="entry name" value="DUF1501 DOMAIN-CONTAINING PROTEIN"/>
    <property type="match status" value="1"/>
</dbReference>
<organism evidence="2 3">
    <name type="scientific">Litorivicinus lipolyticus</name>
    <dbReference type="NCBI Taxonomy" id="418701"/>
    <lineage>
        <taxon>Bacteria</taxon>
        <taxon>Pseudomonadati</taxon>
        <taxon>Pseudomonadota</taxon>
        <taxon>Gammaproteobacteria</taxon>
        <taxon>Oceanospirillales</taxon>
        <taxon>Litorivicinaceae</taxon>
        <taxon>Litorivicinus</taxon>
    </lineage>
</organism>
<dbReference type="KEGG" id="llp:GH975_00190"/>
<dbReference type="AlphaFoldDB" id="A0A5Q2Q5X4"/>
<reference evidence="2 3" key="1">
    <citation type="submission" date="2019-11" db="EMBL/GenBank/DDBJ databases">
        <authorList>
            <person name="Khan S.A."/>
            <person name="Jeon C.O."/>
            <person name="Chun B.H."/>
        </authorList>
    </citation>
    <scope>NUCLEOTIDE SEQUENCE [LARGE SCALE GENOMIC DNA]</scope>
    <source>
        <strain evidence="2 3">IMCC 1097</strain>
    </source>
</reference>
<name>A0A5Q2Q5X4_9GAMM</name>
<keyword evidence="3" id="KW-1185">Reference proteome</keyword>
<gene>
    <name evidence="2" type="ORF">GH975_00190</name>
</gene>
<dbReference type="EMBL" id="CP045871">
    <property type="protein sequence ID" value="QGG79058.1"/>
    <property type="molecule type" value="Genomic_DNA"/>
</dbReference>
<feature type="signal peptide" evidence="1">
    <location>
        <begin position="1"/>
        <end position="24"/>
    </location>
</feature>
<proteinExistence type="predicted"/>
<sequence length="386" mass="42566">MNRRRLLQLMGAASSGLVSPSLLASPQAHKTLVLLHLKGANDGLNTLVPYESDDYRRIRPTIGLGRDDIIDIGQSSQGALGLHQSLDKLVPALSDDLAIVQGLGYPNQNRSHFKSIQLWESGSDGHRVNRSGWVTQSIEQVFPSAGIHGVSLQGDLGLFADGNGTYLSMARLNQMKNLSAVDAGDTSNPLLKLVNQRNADLTRASAELERKLEKSRYFSPPRKMPWGELSAQLTDVLKIIDAEAGIPVLHVQLDGFDTHEGQRRRQRRLLQELAECLSAFRQNLMAMGRWDDTLISTYSEFGRRSGENGSEGTDHGTANVHFMLGGRVTPGLHGTHPDLGDLVDGDMQHTLDYRALYDQIAAHWWGLPESRWAAFSDPKVRGLIRV</sequence>
<dbReference type="Pfam" id="PF07394">
    <property type="entry name" value="DUF1501"/>
    <property type="match status" value="1"/>
</dbReference>
<protein>
    <submittedName>
        <fullName evidence="2">DUF1501 domain-containing protein</fullName>
    </submittedName>
</protein>